<comment type="caution">
    <text evidence="3">The sequence shown here is derived from an EMBL/GenBank/DDBJ whole genome shotgun (WGS) entry which is preliminary data.</text>
</comment>
<organism evidence="3 4">
    <name type="scientific">Gigaspora margarita</name>
    <dbReference type="NCBI Taxonomy" id="4874"/>
    <lineage>
        <taxon>Eukaryota</taxon>
        <taxon>Fungi</taxon>
        <taxon>Fungi incertae sedis</taxon>
        <taxon>Mucoromycota</taxon>
        <taxon>Glomeromycotina</taxon>
        <taxon>Glomeromycetes</taxon>
        <taxon>Diversisporales</taxon>
        <taxon>Gigasporaceae</taxon>
        <taxon>Gigaspora</taxon>
    </lineage>
</organism>
<sequence length="423" mass="49624">METQGWTSGNENVDNFIKEFQLKALAYTKVIEWIPFDRLNIIQKIGKGGFGSVYSATWLDGIRKIDYVNECYVRTRESSSEVALKTLPSFEENLLLSLKEFNNHIKCSLMGIKLKIYGLTQDEKTKEYMMVAQYADNGSLCEFLRTEIKKLTWQTKLKLLVRFYNIIIQLKYWFDKINESKVLDEIKKIKKQFNDLVDNIQEIKMSDNVDEIIKQLKDWVNKINDSEDADKIKKQIKDKLDKIEGSDYINGIIKLNIKYQLYEIKGSDEVNEIQKHEIQKHEIIYWLDKIKGSCGLDEIKKQIKYWLNEIKGSNNLDEIKKQIIYWLDKIKGPDDIEKIKEQINYWVGKIKGLDNIDEITDQFLESDKIVSELPFNFPTHTDQMCTSKIIDTQQMSKLLTSKSIDTEIPEDSKQINLIMSEES</sequence>
<dbReference type="Pfam" id="PF07714">
    <property type="entry name" value="PK_Tyr_Ser-Thr"/>
    <property type="match status" value="1"/>
</dbReference>
<dbReference type="Gene3D" id="1.10.510.10">
    <property type="entry name" value="Transferase(Phosphotransferase) domain 1"/>
    <property type="match status" value="1"/>
</dbReference>
<dbReference type="SUPFAM" id="SSF56112">
    <property type="entry name" value="Protein kinase-like (PK-like)"/>
    <property type="match status" value="1"/>
</dbReference>
<evidence type="ECO:0000256" key="1">
    <source>
        <dbReference type="SAM" id="Coils"/>
    </source>
</evidence>
<name>A0A8H3XHS6_GIGMA</name>
<proteinExistence type="predicted"/>
<dbReference type="GO" id="GO:0004672">
    <property type="term" value="F:protein kinase activity"/>
    <property type="evidence" value="ECO:0007669"/>
    <property type="project" value="InterPro"/>
</dbReference>
<reference evidence="3 4" key="1">
    <citation type="journal article" date="2019" name="Environ. Microbiol.">
        <title>At the nexus of three kingdoms: the genome of the mycorrhizal fungus Gigaspora margarita provides insights into plant, endobacterial and fungal interactions.</title>
        <authorList>
            <person name="Venice F."/>
            <person name="Ghignone S."/>
            <person name="Salvioli di Fossalunga A."/>
            <person name="Amselem J."/>
            <person name="Novero M."/>
            <person name="Xianan X."/>
            <person name="Sedzielewska Toro K."/>
            <person name="Morin E."/>
            <person name="Lipzen A."/>
            <person name="Grigoriev I.V."/>
            <person name="Henrissat B."/>
            <person name="Martin F.M."/>
            <person name="Bonfante P."/>
        </authorList>
    </citation>
    <scope>NUCLEOTIDE SEQUENCE [LARGE SCALE GENOMIC DNA]</scope>
    <source>
        <strain evidence="3 4">BEG34</strain>
    </source>
</reference>
<keyword evidence="3" id="KW-0418">Kinase</keyword>
<dbReference type="AlphaFoldDB" id="A0A8H3XHS6"/>
<evidence type="ECO:0000259" key="2">
    <source>
        <dbReference type="Pfam" id="PF07714"/>
    </source>
</evidence>
<dbReference type="InterPro" id="IPR011009">
    <property type="entry name" value="Kinase-like_dom_sf"/>
</dbReference>
<dbReference type="OrthoDB" id="2417996at2759"/>
<gene>
    <name evidence="3" type="ORF">F8M41_000889</name>
</gene>
<evidence type="ECO:0000313" key="4">
    <source>
        <dbReference type="Proteomes" id="UP000439903"/>
    </source>
</evidence>
<dbReference type="Proteomes" id="UP000439903">
    <property type="component" value="Unassembled WGS sequence"/>
</dbReference>
<dbReference type="EMBL" id="WTPW01001072">
    <property type="protein sequence ID" value="KAF0458830.1"/>
    <property type="molecule type" value="Genomic_DNA"/>
</dbReference>
<feature type="domain" description="Serine-threonine/tyrosine-protein kinase catalytic" evidence="2">
    <location>
        <begin position="40"/>
        <end position="160"/>
    </location>
</feature>
<keyword evidence="3" id="KW-0808">Transferase</keyword>
<feature type="coiled-coil region" evidence="1">
    <location>
        <begin position="186"/>
        <end position="229"/>
    </location>
</feature>
<evidence type="ECO:0000313" key="3">
    <source>
        <dbReference type="EMBL" id="KAF0458830.1"/>
    </source>
</evidence>
<keyword evidence="4" id="KW-1185">Reference proteome</keyword>
<protein>
    <submittedName>
        <fullName evidence="3">Kinase-like domain-containing protein</fullName>
    </submittedName>
</protein>
<accession>A0A8H3XHS6</accession>
<keyword evidence="1" id="KW-0175">Coiled coil</keyword>
<dbReference type="InterPro" id="IPR001245">
    <property type="entry name" value="Ser-Thr/Tyr_kinase_cat_dom"/>
</dbReference>